<sequence length="835" mass="90111">MGQRRIDLDRVINLAWPHTDRIRIALPCGQERDRMKATPRLPRRGTALTATLVLLAAGALASSSSTASLAPHPADQRSLATSMPTGPMELPAEWMTSQRLSDGSRELSAAKYVKARGEADGIAARSRGAYQDLARQRWGFFGPTNIGGRVVDIAIDPKVDDQIFVAAASGGIWRSSDAGMTYESVWPGNWVQSMGAVAMTRSGVLFAGTGEAQPGGGSITFGGDGVYRSANRGRTWQRVGLKDSHAIARFAIDPRNERRIFAAAAGNLFRPGGERGVYLSENGGDSWRRVLTPPNNTTGATEVLVDPTNPNRVYAALWDHLREPHQRTYGGPGSSLWRSDNGGRTWQRMTNGLPTDADQGRWGLALAPSDPDRLYAYVGTALGPFRAFYRSDDGGDTWTQTPVTANQASQSTFSWWFGKLWVDPEDAEHVFLAGVNLVRSTDGAQTFASVSGVHADQHVMRWDPKVPDRAYLGNDGGMYRSDVNGVGSWTKATYEPYTQFYTVDVAETDPALKVAGAQDNGCNRGYNGVGGPWDAIGCGDGLQVVIHPEASNIVFGCSQYGSCYRSENSGGTPRQTIGTNQTVSQRRNWQTPLQFDPSDPNVMYYAGNIVNRSTDNGRTWTAISPDLTGGGPNDPNGYPWGTITTIAAAPTDGSKLYVGTDDGRLWWTDDLGQNWQQVDPAELPGTWVTRVAVHPKDKNIAYATFSGFRSGSDRPHVMLTQDGGRTWTDIGRGLPDAPVNSVIPTSDGLLVVGTDVGVYLSAWNGGEWAALGTNLPQAAVMYLRYHESTRQLTAATFGRGVYDLTVPRCPGASTRLPLRKPGVGVVGALASCRAR</sequence>
<proteinExistence type="predicted"/>
<keyword evidence="5" id="KW-1185">Reference proteome</keyword>
<dbReference type="InterPro" id="IPR031778">
    <property type="entry name" value="Sortilin_N"/>
</dbReference>
<feature type="region of interest" description="Disordered" evidence="2">
    <location>
        <begin position="566"/>
        <end position="587"/>
    </location>
</feature>
<evidence type="ECO:0000313" key="5">
    <source>
        <dbReference type="Proteomes" id="UP000621500"/>
    </source>
</evidence>
<dbReference type="Pfam" id="PF15902">
    <property type="entry name" value="Sortilin-Vps10"/>
    <property type="match status" value="2"/>
</dbReference>
<evidence type="ECO:0000256" key="1">
    <source>
        <dbReference type="ARBA" id="ARBA00022737"/>
    </source>
</evidence>
<dbReference type="InterPro" id="IPR015943">
    <property type="entry name" value="WD40/YVTN_repeat-like_dom_sf"/>
</dbReference>
<dbReference type="SUPFAM" id="SSF110296">
    <property type="entry name" value="Oligoxyloglucan reducing end-specific cellobiohydrolase"/>
    <property type="match status" value="2"/>
</dbReference>
<dbReference type="PANTHER" id="PTHR43739:SF5">
    <property type="entry name" value="EXO-ALPHA-SIALIDASE"/>
    <property type="match status" value="1"/>
</dbReference>
<protein>
    <recommendedName>
        <fullName evidence="3">Sortilin N-terminal domain-containing protein</fullName>
    </recommendedName>
</protein>
<accession>A0ABQ4EHL2</accession>
<comment type="caution">
    <text evidence="4">The sequence shown here is derived from an EMBL/GenBank/DDBJ whole genome shotgun (WGS) entry which is preliminary data.</text>
</comment>
<dbReference type="PANTHER" id="PTHR43739">
    <property type="entry name" value="XYLOGLUCANASE (EUROFUNG)"/>
    <property type="match status" value="1"/>
</dbReference>
<dbReference type="Proteomes" id="UP000621500">
    <property type="component" value="Unassembled WGS sequence"/>
</dbReference>
<feature type="domain" description="Sortilin N-terminal" evidence="3">
    <location>
        <begin position="610"/>
        <end position="732"/>
    </location>
</feature>
<dbReference type="EMBL" id="BONX01000004">
    <property type="protein sequence ID" value="GIG94222.1"/>
    <property type="molecule type" value="Genomic_DNA"/>
</dbReference>
<gene>
    <name evidence="4" type="ORF">Pma05_07950</name>
</gene>
<reference evidence="4 5" key="1">
    <citation type="submission" date="2021-01" db="EMBL/GenBank/DDBJ databases">
        <title>Whole genome shotgun sequence of Plantactinospora mayteni NBRC 109088.</title>
        <authorList>
            <person name="Komaki H."/>
            <person name="Tamura T."/>
        </authorList>
    </citation>
    <scope>NUCLEOTIDE SEQUENCE [LARGE SCALE GENOMIC DNA]</scope>
    <source>
        <strain evidence="4 5">NBRC 109088</strain>
    </source>
</reference>
<evidence type="ECO:0000256" key="2">
    <source>
        <dbReference type="SAM" id="MobiDB-lite"/>
    </source>
</evidence>
<evidence type="ECO:0000313" key="4">
    <source>
        <dbReference type="EMBL" id="GIG94222.1"/>
    </source>
</evidence>
<evidence type="ECO:0000259" key="3">
    <source>
        <dbReference type="Pfam" id="PF15902"/>
    </source>
</evidence>
<dbReference type="CDD" id="cd15482">
    <property type="entry name" value="Sialidase_non-viral"/>
    <property type="match status" value="2"/>
</dbReference>
<keyword evidence="1" id="KW-0677">Repeat</keyword>
<feature type="domain" description="Sortilin N-terminal" evidence="3">
    <location>
        <begin position="226"/>
        <end position="351"/>
    </location>
</feature>
<organism evidence="4 5">
    <name type="scientific">Plantactinospora mayteni</name>
    <dbReference type="NCBI Taxonomy" id="566021"/>
    <lineage>
        <taxon>Bacteria</taxon>
        <taxon>Bacillati</taxon>
        <taxon>Actinomycetota</taxon>
        <taxon>Actinomycetes</taxon>
        <taxon>Micromonosporales</taxon>
        <taxon>Micromonosporaceae</taxon>
        <taxon>Plantactinospora</taxon>
    </lineage>
</organism>
<dbReference type="InterPro" id="IPR052025">
    <property type="entry name" value="Xyloglucanase_GH74"/>
</dbReference>
<dbReference type="Gene3D" id="2.130.10.10">
    <property type="entry name" value="YVTN repeat-like/Quinoprotein amine dehydrogenase"/>
    <property type="match status" value="4"/>
</dbReference>
<name>A0ABQ4EHL2_9ACTN</name>